<dbReference type="Pfam" id="PF14903">
    <property type="entry name" value="WG_beta_rep"/>
    <property type="match status" value="5"/>
</dbReference>
<evidence type="ECO:0000313" key="2">
    <source>
        <dbReference type="EMBL" id="URD68209.1"/>
    </source>
</evidence>
<name>A0AAE9HV63_9NEIS</name>
<organism evidence="2 3">
    <name type="scientific">Conchiformibius steedae DSM 2580</name>
    <dbReference type="NCBI Taxonomy" id="1121352"/>
    <lineage>
        <taxon>Bacteria</taxon>
        <taxon>Pseudomonadati</taxon>
        <taxon>Pseudomonadota</taxon>
        <taxon>Betaproteobacteria</taxon>
        <taxon>Neisseriales</taxon>
        <taxon>Neisseriaceae</taxon>
        <taxon>Conchiformibius</taxon>
    </lineage>
</organism>
<accession>A0AAE9HV63</accession>
<dbReference type="RefSeq" id="WP_027022689.1">
    <property type="nucleotide sequence ID" value="NZ_CP097501.1"/>
</dbReference>
<evidence type="ECO:0000256" key="1">
    <source>
        <dbReference type="SAM" id="SignalP"/>
    </source>
</evidence>
<dbReference type="EMBL" id="CP097501">
    <property type="protein sequence ID" value="URD68209.1"/>
    <property type="molecule type" value="Genomic_DNA"/>
</dbReference>
<feature type="chain" id="PRO_5042168619" evidence="1">
    <location>
        <begin position="23"/>
        <end position="416"/>
    </location>
</feature>
<dbReference type="PANTHER" id="PTHR37841:SF1">
    <property type="entry name" value="DUF3298 DOMAIN-CONTAINING PROTEIN"/>
    <property type="match status" value="1"/>
</dbReference>
<sequence length="416" mass="46962">MSFSLKSMAGLCALLLCGVAHAEQTACERFEQQYAKQYAEINCADKDTAVVRNQQDEYAVADSQNRLLVPFGTYPVIFAHNAFSQNGKLLLNISNQDGKEGVIDRNGKTVVPMQYDDIQMPKQADKPIFIIQNSEYGERYGLADQTGKILLEPRYYKINPFSEGLAAYSADPITKYGEKNPHARYGYLDTQGKTVIAPQFANAHEFGADTAWVQHPDNSDWLLIDRTGKTLMNAPETYQNIENFEQNGLAIARKNNLYGLINKRGESVLAAEYNRLLWQDTEKFYLLFKDNKFGVANAQGKIMIAPEFDFPTDWDWDTKQTPQGQIAFIRGFTVYLFNQNGKQINQRPVRYAAQCAHVAIGLPHKTQAGYRVSKITPDYAENNHIVFANAANHIKLGECSDVAPHKKGRTHKKRRS</sequence>
<dbReference type="PANTHER" id="PTHR37841">
    <property type="entry name" value="GLR2918 PROTEIN"/>
    <property type="match status" value="1"/>
</dbReference>
<dbReference type="Proteomes" id="UP001056819">
    <property type="component" value="Chromosome"/>
</dbReference>
<dbReference type="SUPFAM" id="SSF69360">
    <property type="entry name" value="Cell wall binding repeat"/>
    <property type="match status" value="1"/>
</dbReference>
<keyword evidence="1" id="KW-0732">Signal</keyword>
<evidence type="ECO:0000313" key="3">
    <source>
        <dbReference type="Proteomes" id="UP001056819"/>
    </source>
</evidence>
<gene>
    <name evidence="2" type="ORF">LNQ82_03340</name>
</gene>
<proteinExistence type="predicted"/>
<dbReference type="InterPro" id="IPR032774">
    <property type="entry name" value="WG_beta_rep"/>
</dbReference>
<feature type="signal peptide" evidence="1">
    <location>
        <begin position="1"/>
        <end position="22"/>
    </location>
</feature>
<reference evidence="2" key="1">
    <citation type="submission" date="2022-05" db="EMBL/GenBank/DDBJ databases">
        <title>Alysiella filiformis genome sequencing.</title>
        <authorList>
            <person name="Viehboeck T."/>
        </authorList>
    </citation>
    <scope>NUCLEOTIDE SEQUENCE</scope>
    <source>
        <strain evidence="2">DSM 2580</strain>
    </source>
</reference>
<protein>
    <submittedName>
        <fullName evidence="2">WG repeat-containing protein</fullName>
    </submittedName>
</protein>
<dbReference type="AlphaFoldDB" id="A0AAE9HV63"/>